<comment type="caution">
    <text evidence="2">The sequence shown here is derived from an EMBL/GenBank/DDBJ whole genome shotgun (WGS) entry which is preliminary data.</text>
</comment>
<dbReference type="Proteomes" id="UP001430953">
    <property type="component" value="Unassembled WGS sequence"/>
</dbReference>
<sequence length="102" mass="11972">MDENLAEKKEKKKIEKKKSCIELRVSPFSSRHYFFTTHVDIPRRSHSRRQSTSRMPRCRRRPGSGAESSIVFLQIPRRLRSEIGNRFGKMWDEGYGIKGSTT</sequence>
<feature type="compositionally biased region" description="Basic residues" evidence="1">
    <location>
        <begin position="44"/>
        <end position="62"/>
    </location>
</feature>
<evidence type="ECO:0000313" key="2">
    <source>
        <dbReference type="EMBL" id="KAL0127623.1"/>
    </source>
</evidence>
<evidence type="ECO:0000256" key="1">
    <source>
        <dbReference type="SAM" id="MobiDB-lite"/>
    </source>
</evidence>
<dbReference type="AlphaFoldDB" id="A0AAW2GJ83"/>
<feature type="region of interest" description="Disordered" evidence="1">
    <location>
        <begin position="43"/>
        <end position="67"/>
    </location>
</feature>
<gene>
    <name evidence="2" type="ORF">PUN28_003125</name>
</gene>
<keyword evidence="3" id="KW-1185">Reference proteome</keyword>
<name>A0AAW2GJ83_9HYME</name>
<reference evidence="2 3" key="1">
    <citation type="submission" date="2023-03" db="EMBL/GenBank/DDBJ databases">
        <title>High recombination rates correlate with genetic variation in Cardiocondyla obscurior ants.</title>
        <authorList>
            <person name="Errbii M."/>
        </authorList>
    </citation>
    <scope>NUCLEOTIDE SEQUENCE [LARGE SCALE GENOMIC DNA]</scope>
    <source>
        <strain evidence="2">Alpha-2009</strain>
        <tissue evidence="2">Whole body</tissue>
    </source>
</reference>
<accession>A0AAW2GJ83</accession>
<organism evidence="2 3">
    <name type="scientific">Cardiocondyla obscurior</name>
    <dbReference type="NCBI Taxonomy" id="286306"/>
    <lineage>
        <taxon>Eukaryota</taxon>
        <taxon>Metazoa</taxon>
        <taxon>Ecdysozoa</taxon>
        <taxon>Arthropoda</taxon>
        <taxon>Hexapoda</taxon>
        <taxon>Insecta</taxon>
        <taxon>Pterygota</taxon>
        <taxon>Neoptera</taxon>
        <taxon>Endopterygota</taxon>
        <taxon>Hymenoptera</taxon>
        <taxon>Apocrita</taxon>
        <taxon>Aculeata</taxon>
        <taxon>Formicoidea</taxon>
        <taxon>Formicidae</taxon>
        <taxon>Myrmicinae</taxon>
        <taxon>Cardiocondyla</taxon>
    </lineage>
</organism>
<protein>
    <submittedName>
        <fullName evidence="2">Uncharacterized protein</fullName>
    </submittedName>
</protein>
<evidence type="ECO:0000313" key="3">
    <source>
        <dbReference type="Proteomes" id="UP001430953"/>
    </source>
</evidence>
<dbReference type="EMBL" id="JADYXP020000003">
    <property type="protein sequence ID" value="KAL0127623.1"/>
    <property type="molecule type" value="Genomic_DNA"/>
</dbReference>
<proteinExistence type="predicted"/>